<sequence length="80" mass="8741">MTHDADGAAGFPHLRAADHRPVDAVDMSLPAQAARPTWRRIMLHPAVLVLGVVLVRRGAIVQPAWVRVRRQRAAAAHRVG</sequence>
<gene>
    <name evidence="1" type="ORF">SAMN05445756_0230</name>
</gene>
<evidence type="ECO:0000313" key="1">
    <source>
        <dbReference type="EMBL" id="SNC60213.1"/>
    </source>
</evidence>
<name>A0A212T2D7_9MICO</name>
<keyword evidence="2" id="KW-1185">Reference proteome</keyword>
<dbReference type="Proteomes" id="UP000198122">
    <property type="component" value="Unassembled WGS sequence"/>
</dbReference>
<dbReference type="AlphaFoldDB" id="A0A212T2D7"/>
<proteinExistence type="predicted"/>
<evidence type="ECO:0000313" key="2">
    <source>
        <dbReference type="Proteomes" id="UP000198122"/>
    </source>
</evidence>
<organism evidence="1 2">
    <name type="scientific">Kytococcus aerolatus</name>
    <dbReference type="NCBI Taxonomy" id="592308"/>
    <lineage>
        <taxon>Bacteria</taxon>
        <taxon>Bacillati</taxon>
        <taxon>Actinomycetota</taxon>
        <taxon>Actinomycetes</taxon>
        <taxon>Micrococcales</taxon>
        <taxon>Kytococcaceae</taxon>
        <taxon>Kytococcus</taxon>
    </lineage>
</organism>
<dbReference type="EMBL" id="FYEZ01000001">
    <property type="protein sequence ID" value="SNC60213.1"/>
    <property type="molecule type" value="Genomic_DNA"/>
</dbReference>
<accession>A0A212T2D7</accession>
<protein>
    <submittedName>
        <fullName evidence="1">Uncharacterized protein</fullName>
    </submittedName>
</protein>
<reference evidence="1 2" key="1">
    <citation type="submission" date="2017-06" db="EMBL/GenBank/DDBJ databases">
        <authorList>
            <person name="Kim H.J."/>
            <person name="Triplett B.A."/>
        </authorList>
    </citation>
    <scope>NUCLEOTIDE SEQUENCE [LARGE SCALE GENOMIC DNA]</scope>
    <source>
        <strain evidence="1 2">DSM 22179</strain>
    </source>
</reference>
<dbReference type="RefSeq" id="WP_159461811.1">
    <property type="nucleotide sequence ID" value="NZ_FYEZ01000001.1"/>
</dbReference>